<proteinExistence type="predicted"/>
<comment type="caution">
    <text evidence="1">The sequence shown here is derived from an EMBL/GenBank/DDBJ whole genome shotgun (WGS) entry which is preliminary data.</text>
</comment>
<dbReference type="EMBL" id="VSSQ01000826">
    <property type="protein sequence ID" value="MPM01829.1"/>
    <property type="molecule type" value="Genomic_DNA"/>
</dbReference>
<reference evidence="1" key="1">
    <citation type="submission" date="2019-08" db="EMBL/GenBank/DDBJ databases">
        <authorList>
            <person name="Kucharzyk K."/>
            <person name="Murdoch R.W."/>
            <person name="Higgins S."/>
            <person name="Loffler F."/>
        </authorList>
    </citation>
    <scope>NUCLEOTIDE SEQUENCE</scope>
</reference>
<gene>
    <name evidence="1" type="ORF">SDC9_48069</name>
</gene>
<protein>
    <submittedName>
        <fullName evidence="1">Uncharacterized protein</fullName>
    </submittedName>
</protein>
<evidence type="ECO:0000313" key="1">
    <source>
        <dbReference type="EMBL" id="MPM01829.1"/>
    </source>
</evidence>
<sequence length="66" mass="7569">MKSNKTCKYCGALLEKDWIALNKKLLNPNVEEYACLSCLADDFDCSVEDLKIKIEEFKENGCTLFK</sequence>
<accession>A0A644WE23</accession>
<name>A0A644WE23_9ZZZZ</name>
<dbReference type="AlphaFoldDB" id="A0A644WE23"/>
<organism evidence="1">
    <name type="scientific">bioreactor metagenome</name>
    <dbReference type="NCBI Taxonomy" id="1076179"/>
    <lineage>
        <taxon>unclassified sequences</taxon>
        <taxon>metagenomes</taxon>
        <taxon>ecological metagenomes</taxon>
    </lineage>
</organism>